<feature type="region of interest" description="Disordered" evidence="4">
    <location>
        <begin position="51"/>
        <end position="185"/>
    </location>
</feature>
<dbReference type="PROSITE" id="PS51444">
    <property type="entry name" value="FH2"/>
    <property type="match status" value="1"/>
</dbReference>
<feature type="compositionally biased region" description="Basic and acidic residues" evidence="4">
    <location>
        <begin position="630"/>
        <end position="640"/>
    </location>
</feature>
<dbReference type="InterPro" id="IPR051425">
    <property type="entry name" value="Formin_Homology"/>
</dbReference>
<dbReference type="Gene3D" id="1.20.58.2220">
    <property type="entry name" value="Formin, FH2 domain"/>
    <property type="match status" value="1"/>
</dbReference>
<proteinExistence type="inferred from homology"/>
<feature type="domain" description="FH2" evidence="5">
    <location>
        <begin position="178"/>
        <end position="574"/>
    </location>
</feature>
<feature type="compositionally biased region" description="Pro residues" evidence="4">
    <location>
        <begin position="79"/>
        <end position="169"/>
    </location>
</feature>
<feature type="region of interest" description="Disordered" evidence="4">
    <location>
        <begin position="229"/>
        <end position="248"/>
    </location>
</feature>
<dbReference type="AlphaFoldDB" id="A0A6B2KZ15"/>
<dbReference type="SMART" id="SM00498">
    <property type="entry name" value="FH2"/>
    <property type="match status" value="1"/>
</dbReference>
<keyword evidence="3" id="KW-0009">Actin-binding</keyword>
<dbReference type="Pfam" id="PF02181">
    <property type="entry name" value="FH2"/>
    <property type="match status" value="1"/>
</dbReference>
<sequence>MNKGNEQLKADVASLNKQLEDKSLASTEQMNRLNKEIASLKSTVTTLSSEIEALKTNPPAGVPSAAPTGPAAPVAKAPTGPPPPPVSGVSPSPPPMPSGGGPPPPGPAAPPPPGGGPPPPPPGPGGPPPPPGMGGPPPPPGMGGPPPPPGMGGPPPPPGMRGPPGPPGTGKPAAPIVQWKGPKPKVPMKNIQWAKMPNQKIGKTIFKDMKADALDIDTKLLESLFAAADPEEKKAETKEAPKEQAVTKIDDPKRLQNVGIFLKTFKIPVDKLEEAILTIDEDVLTLEVVTKLIDNLPEPEEIQAISAWLNENPETNILTKMAPVDQFFMGLSKIPSLKFRLECLMYKLQFPKKIEEVKPALLRIKQATNTMMTSSENFFKLLEIVLAFGNFLNSGTAKGNAIGFSLRSLEKLQDTKSKEKGSLLSVIIDYIEDKKPAISEWTKELAPVKYAIKVTYESIQDDIKELQAGLRLIDKVGDVTKADSKFDVFYKQMPMDLENCKKEFEELDSFHVKVMKEFTELVEKYGEDPARSKPEEFFTIINNFLTLYENQVKEIKLKRIQDEKEKKKKELEQKKEQKKKELEELRKKRAANEKNVAPAANRAVEVTAATAAAGAPASSRGAGGAGARMRAREEPKPAEPEEKEDVIDVDSALNTGNSGRAFAKRRLRRQETLRQKMEESEKGE</sequence>
<feature type="compositionally biased region" description="Low complexity" evidence="4">
    <location>
        <begin position="58"/>
        <end position="78"/>
    </location>
</feature>
<evidence type="ECO:0000313" key="6">
    <source>
        <dbReference type="EMBL" id="NDV29942.1"/>
    </source>
</evidence>
<evidence type="ECO:0000256" key="3">
    <source>
        <dbReference type="ARBA" id="ARBA00023203"/>
    </source>
</evidence>
<evidence type="ECO:0000256" key="2">
    <source>
        <dbReference type="ARBA" id="ARBA00023054"/>
    </source>
</evidence>
<evidence type="ECO:0000256" key="1">
    <source>
        <dbReference type="ARBA" id="ARBA00008214"/>
    </source>
</evidence>
<feature type="compositionally biased region" description="Low complexity" evidence="4">
    <location>
        <begin position="597"/>
        <end position="620"/>
    </location>
</feature>
<feature type="region of interest" description="Disordered" evidence="4">
    <location>
        <begin position="564"/>
        <end position="684"/>
    </location>
</feature>
<dbReference type="PANTHER" id="PTHR45725:SF1">
    <property type="entry name" value="DISHEVELLED ASSOCIATED ACTIVATOR OF MORPHOGENESIS, ISOFORM D"/>
    <property type="match status" value="1"/>
</dbReference>
<dbReference type="GO" id="GO:0003779">
    <property type="term" value="F:actin binding"/>
    <property type="evidence" value="ECO:0007669"/>
    <property type="project" value="UniProtKB-KW"/>
</dbReference>
<evidence type="ECO:0000259" key="5">
    <source>
        <dbReference type="PROSITE" id="PS51444"/>
    </source>
</evidence>
<evidence type="ECO:0000256" key="4">
    <source>
        <dbReference type="SAM" id="MobiDB-lite"/>
    </source>
</evidence>
<dbReference type="EMBL" id="GIBP01000973">
    <property type="protein sequence ID" value="NDV29942.1"/>
    <property type="molecule type" value="Transcribed_RNA"/>
</dbReference>
<accession>A0A6B2KZ15</accession>
<feature type="compositionally biased region" description="Basic and acidic residues" evidence="4">
    <location>
        <begin position="230"/>
        <end position="242"/>
    </location>
</feature>
<dbReference type="InterPro" id="IPR015425">
    <property type="entry name" value="FH2_Formin"/>
</dbReference>
<reference evidence="6" key="1">
    <citation type="journal article" date="2020" name="J. Eukaryot. Microbiol.">
        <title>De novo Sequencing, Assembly and Annotation of the Transcriptome for the Free-Living Testate Amoeba Arcella intermedia.</title>
        <authorList>
            <person name="Ribeiro G.M."/>
            <person name="Porfirio-Sousa A.L."/>
            <person name="Maurer-Alcala X.X."/>
            <person name="Katz L.A."/>
            <person name="Lahr D.J.G."/>
        </authorList>
    </citation>
    <scope>NUCLEOTIDE SEQUENCE</scope>
</reference>
<keyword evidence="2" id="KW-0175">Coiled coil</keyword>
<protein>
    <recommendedName>
        <fullName evidence="5">FH2 domain-containing protein</fullName>
    </recommendedName>
</protein>
<dbReference type="PANTHER" id="PTHR45725">
    <property type="entry name" value="FORMIN HOMOLOGY 2 FAMILY MEMBER"/>
    <property type="match status" value="1"/>
</dbReference>
<feature type="compositionally biased region" description="Basic and acidic residues" evidence="4">
    <location>
        <begin position="669"/>
        <end position="684"/>
    </location>
</feature>
<dbReference type="InterPro" id="IPR042201">
    <property type="entry name" value="FH2_Formin_sf"/>
</dbReference>
<comment type="similarity">
    <text evidence="1">Belongs to the formin homology family. Diaphanous subfamily.</text>
</comment>
<feature type="compositionally biased region" description="Basic and acidic residues" evidence="4">
    <location>
        <begin position="564"/>
        <end position="592"/>
    </location>
</feature>
<dbReference type="SUPFAM" id="SSF101447">
    <property type="entry name" value="Formin homology 2 domain (FH2 domain)"/>
    <property type="match status" value="1"/>
</dbReference>
<organism evidence="6">
    <name type="scientific">Arcella intermedia</name>
    <dbReference type="NCBI Taxonomy" id="1963864"/>
    <lineage>
        <taxon>Eukaryota</taxon>
        <taxon>Amoebozoa</taxon>
        <taxon>Tubulinea</taxon>
        <taxon>Elardia</taxon>
        <taxon>Arcellinida</taxon>
        <taxon>Sphaerothecina</taxon>
        <taxon>Arcellidae</taxon>
        <taxon>Arcella</taxon>
    </lineage>
</organism>
<name>A0A6B2KZ15_9EUKA</name>